<dbReference type="InterPro" id="IPR011990">
    <property type="entry name" value="TPR-like_helical_dom_sf"/>
</dbReference>
<dbReference type="PANTHER" id="PTHR47691:SF3">
    <property type="entry name" value="HTH-TYPE TRANSCRIPTIONAL REGULATOR RV0890C-RELATED"/>
    <property type="match status" value="1"/>
</dbReference>
<dbReference type="InterPro" id="IPR027417">
    <property type="entry name" value="P-loop_NTPase"/>
</dbReference>
<dbReference type="PANTHER" id="PTHR47691">
    <property type="entry name" value="REGULATOR-RELATED"/>
    <property type="match status" value="1"/>
</dbReference>
<dbReference type="AlphaFoldDB" id="A0A3A4B0N9"/>
<dbReference type="EMBL" id="QZEY01000008">
    <property type="protein sequence ID" value="RJL31010.1"/>
    <property type="molecule type" value="Genomic_DNA"/>
</dbReference>
<reference evidence="2 3" key="1">
    <citation type="submission" date="2018-09" db="EMBL/GenBank/DDBJ databases">
        <title>YIM 75507 draft genome.</title>
        <authorList>
            <person name="Tang S."/>
            <person name="Feng Y."/>
        </authorList>
    </citation>
    <scope>NUCLEOTIDE SEQUENCE [LARGE SCALE GENOMIC DNA]</scope>
    <source>
        <strain evidence="2 3">YIM 75507</strain>
    </source>
</reference>
<dbReference type="Gene3D" id="3.40.50.300">
    <property type="entry name" value="P-loop containing nucleotide triphosphate hydrolases"/>
    <property type="match status" value="1"/>
</dbReference>
<evidence type="ECO:0000259" key="1">
    <source>
        <dbReference type="PROSITE" id="PS50043"/>
    </source>
</evidence>
<dbReference type="InterPro" id="IPR016032">
    <property type="entry name" value="Sig_transdc_resp-reg_C-effctor"/>
</dbReference>
<dbReference type="PRINTS" id="PR00038">
    <property type="entry name" value="HTHLUXR"/>
</dbReference>
<dbReference type="OrthoDB" id="3194665at2"/>
<dbReference type="InterPro" id="IPR036388">
    <property type="entry name" value="WH-like_DNA-bd_sf"/>
</dbReference>
<dbReference type="InterPro" id="IPR002182">
    <property type="entry name" value="NB-ARC"/>
</dbReference>
<feature type="domain" description="HTH luxR-type" evidence="1">
    <location>
        <begin position="688"/>
        <end position="753"/>
    </location>
</feature>
<dbReference type="InterPro" id="IPR058852">
    <property type="entry name" value="HTH_77"/>
</dbReference>
<dbReference type="GO" id="GO:0006355">
    <property type="term" value="P:regulation of DNA-templated transcription"/>
    <property type="evidence" value="ECO:0007669"/>
    <property type="project" value="InterPro"/>
</dbReference>
<organism evidence="2 3">
    <name type="scientific">Bailinhaonella thermotolerans</name>
    <dbReference type="NCBI Taxonomy" id="1070861"/>
    <lineage>
        <taxon>Bacteria</taxon>
        <taxon>Bacillati</taxon>
        <taxon>Actinomycetota</taxon>
        <taxon>Actinomycetes</taxon>
        <taxon>Streptosporangiales</taxon>
        <taxon>Streptosporangiaceae</taxon>
        <taxon>Bailinhaonella</taxon>
    </lineage>
</organism>
<dbReference type="GO" id="GO:0043531">
    <property type="term" value="F:ADP binding"/>
    <property type="evidence" value="ECO:0007669"/>
    <property type="project" value="InterPro"/>
</dbReference>
<name>A0A3A4B0N9_9ACTN</name>
<protein>
    <submittedName>
        <fullName evidence="2">LuxR family transcriptional regulator</fullName>
    </submittedName>
</protein>
<comment type="caution">
    <text evidence="2">The sequence shown here is derived from an EMBL/GenBank/DDBJ whole genome shotgun (WGS) entry which is preliminary data.</text>
</comment>
<dbReference type="Gene3D" id="1.10.10.10">
    <property type="entry name" value="Winged helix-like DNA-binding domain superfamily/Winged helix DNA-binding domain"/>
    <property type="match status" value="1"/>
</dbReference>
<dbReference type="Pfam" id="PF00931">
    <property type="entry name" value="NB-ARC"/>
    <property type="match status" value="1"/>
</dbReference>
<dbReference type="Proteomes" id="UP000265768">
    <property type="component" value="Unassembled WGS sequence"/>
</dbReference>
<dbReference type="PRINTS" id="PR00364">
    <property type="entry name" value="DISEASERSIST"/>
</dbReference>
<dbReference type="InterPro" id="IPR000792">
    <property type="entry name" value="Tscrpt_reg_LuxR_C"/>
</dbReference>
<dbReference type="Pfam" id="PF25872">
    <property type="entry name" value="HTH_77"/>
    <property type="match status" value="1"/>
</dbReference>
<dbReference type="SMART" id="SM00421">
    <property type="entry name" value="HTH_LUXR"/>
    <property type="match status" value="1"/>
</dbReference>
<accession>A0A3A4B0N9</accession>
<evidence type="ECO:0000313" key="3">
    <source>
        <dbReference type="Proteomes" id="UP000265768"/>
    </source>
</evidence>
<gene>
    <name evidence="2" type="ORF">D5H75_20835</name>
</gene>
<sequence length="754" mass="82742">MGREEELAGLRRLLDSARLVTVTGVGGVGKTRIAVRAAAGMRRSFPDGVWFVELSGLREAELLAHAVANALGVPDQSTRPQIDVLADWVEKRRLLLILDTCEHLLDACAMLAETLLRAAPGLRVLATSRQPLDVPGEHTLALAPLPVPDPEHQTPSLTGSPSLALFAERVAAVVPGFTLDERNIRSVAALCHRLDGIPLAIELAAVRRRALSVEQILARLDDRFRLLARGSRTSFPRHQTLRTAIAWSHELCEPEEQVLWARLSVFARCFDLDAAEEVCSGPDLPAESVCTYLAGLVDKSIVVCEEDADGVRYRLLDVIREYGAERLRDLGEEHRIRRRHRDHFLRRAREIDRAWAGPGQHELLTWLNHNHANLRVALELCASDPEEADAGLGIAGSLWALWIPAGHLREGRRWTELMLALTDAPTPNRVRALWLCGLIAVLQGDIERGTRALAELRPLAACHPGGASFQPFLDHLEGMAAGFGGDPVRGVEAFSRAVETYPSVEGEAAAPGRLTVQAMLSLMLCVNGDVDRAFAVLRGLLEECDRLGEEWSRAYGESVHGFVLLSMGRAEEGEAVARSALATFWSFRDAVGMAAVLDVLAWIAFATGDHERFAVLLGAGRQAWSSFGHQLFSWDVLLAIRADCEARAREEIGDDAFEAACRKGAEMRREEAVAYALSLDPEPPPVDDEDPLAPLTPREREIALLVAEGLSNREIAERLVIAKRTADSHVEHILTKLGFSTRAQIAAWVAARRR</sequence>
<dbReference type="SUPFAM" id="SSF52540">
    <property type="entry name" value="P-loop containing nucleoside triphosphate hydrolases"/>
    <property type="match status" value="1"/>
</dbReference>
<keyword evidence="3" id="KW-1185">Reference proteome</keyword>
<dbReference type="SUPFAM" id="SSF48452">
    <property type="entry name" value="TPR-like"/>
    <property type="match status" value="1"/>
</dbReference>
<dbReference type="PROSITE" id="PS50043">
    <property type="entry name" value="HTH_LUXR_2"/>
    <property type="match status" value="1"/>
</dbReference>
<dbReference type="Pfam" id="PF00196">
    <property type="entry name" value="GerE"/>
    <property type="match status" value="1"/>
</dbReference>
<dbReference type="GO" id="GO:0003677">
    <property type="term" value="F:DNA binding"/>
    <property type="evidence" value="ECO:0007669"/>
    <property type="project" value="InterPro"/>
</dbReference>
<dbReference type="SUPFAM" id="SSF46894">
    <property type="entry name" value="C-terminal effector domain of the bipartite response regulators"/>
    <property type="match status" value="1"/>
</dbReference>
<proteinExistence type="predicted"/>
<evidence type="ECO:0000313" key="2">
    <source>
        <dbReference type="EMBL" id="RJL31010.1"/>
    </source>
</evidence>
<dbReference type="CDD" id="cd06170">
    <property type="entry name" value="LuxR_C_like"/>
    <property type="match status" value="1"/>
</dbReference>